<accession>A0A3B6C3G5</accession>
<reference evidence="2" key="1">
    <citation type="submission" date="2018-08" db="EMBL/GenBank/DDBJ databases">
        <authorList>
            <person name="Rossello M."/>
        </authorList>
    </citation>
    <scope>NUCLEOTIDE SEQUENCE [LARGE SCALE GENOMIC DNA]</scope>
    <source>
        <strain evidence="2">cv. Chinese Spring</strain>
    </source>
</reference>
<dbReference type="InterPro" id="IPR022059">
    <property type="entry name" value="DUF3615"/>
</dbReference>
<dbReference type="Proteomes" id="UP000019116">
    <property type="component" value="Chromosome 2B"/>
</dbReference>
<gene>
    <name evidence="2" type="primary">LOC123040749</name>
</gene>
<reference evidence="2" key="2">
    <citation type="submission" date="2018-10" db="UniProtKB">
        <authorList>
            <consortium name="EnsemblPlants"/>
        </authorList>
    </citation>
    <scope>IDENTIFICATION</scope>
</reference>
<dbReference type="OrthoDB" id="693786at2759"/>
<name>A0A3B6C3G5_WHEAT</name>
<dbReference type="EnsemblPlants" id="TraesCS2B02G144700.1">
    <property type="protein sequence ID" value="TraesCS2B02G144700.1"/>
    <property type="gene ID" value="TraesCS2B02G144700"/>
</dbReference>
<keyword evidence="3" id="KW-1185">Reference proteome</keyword>
<sequence>MGSAVSSAIADAAVEFLHLEGQIVDEDDPHRGPLLSELPLDQQQRRVQRFMDRLERKRRRNLVLYGPRSEVERNRAIVLPHVQIALRHYNSNNPGAEFEPVSPMSCNRVGFRDEIWFHFNFLARRCLKKHNFWARGRVAPEPDTSDQYFFAELHYDRFGKPVVETCTILEKPICQFKGKCAFCKGSVGIWHPRNGGFLCGREGQKKEYCQMFMLSERPKKGPEDEPSLVRRLFDELPLAA</sequence>
<dbReference type="GeneID" id="123040749"/>
<proteinExistence type="predicted"/>
<dbReference type="Gramene" id="TraesCS2B02G144700.1">
    <property type="protein sequence ID" value="TraesCS2B02G144700.1"/>
    <property type="gene ID" value="TraesCS2B02G144700"/>
</dbReference>
<evidence type="ECO:0000313" key="3">
    <source>
        <dbReference type="Proteomes" id="UP000019116"/>
    </source>
</evidence>
<dbReference type="PANTHER" id="PTHR34710">
    <property type="entry name" value="OS03G0834100 PROTEIN"/>
    <property type="match status" value="1"/>
</dbReference>
<evidence type="ECO:0000259" key="1">
    <source>
        <dbReference type="Pfam" id="PF12274"/>
    </source>
</evidence>
<feature type="domain" description="DUF3615" evidence="1">
    <location>
        <begin position="82"/>
        <end position="192"/>
    </location>
</feature>
<dbReference type="PANTHER" id="PTHR34710:SF16">
    <property type="entry name" value="IBR DOMAIN-CONTAINING PROTEIN"/>
    <property type="match status" value="1"/>
</dbReference>
<evidence type="ECO:0000313" key="2">
    <source>
        <dbReference type="EnsemblPlants" id="TraesCS2B02G144700.1"/>
    </source>
</evidence>
<dbReference type="AlphaFoldDB" id="A0A3B6C3G5"/>
<organism evidence="2">
    <name type="scientific">Triticum aestivum</name>
    <name type="common">Wheat</name>
    <dbReference type="NCBI Taxonomy" id="4565"/>
    <lineage>
        <taxon>Eukaryota</taxon>
        <taxon>Viridiplantae</taxon>
        <taxon>Streptophyta</taxon>
        <taxon>Embryophyta</taxon>
        <taxon>Tracheophyta</taxon>
        <taxon>Spermatophyta</taxon>
        <taxon>Magnoliopsida</taxon>
        <taxon>Liliopsida</taxon>
        <taxon>Poales</taxon>
        <taxon>Poaceae</taxon>
        <taxon>BOP clade</taxon>
        <taxon>Pooideae</taxon>
        <taxon>Triticodae</taxon>
        <taxon>Triticeae</taxon>
        <taxon>Triticinae</taxon>
        <taxon>Triticum</taxon>
    </lineage>
</organism>
<protein>
    <recommendedName>
        <fullName evidence="1">DUF3615 domain-containing protein</fullName>
    </recommendedName>
</protein>
<dbReference type="RefSeq" id="XP_044319445.1">
    <property type="nucleotide sequence ID" value="XM_044463510.1"/>
</dbReference>
<dbReference type="Gramene" id="TraesCS2B03G0349100.1">
    <property type="protein sequence ID" value="TraesCS2B03G0349100.1.CDS"/>
    <property type="gene ID" value="TraesCS2B03G0349100"/>
</dbReference>
<dbReference type="RefSeq" id="XP_044319446.1">
    <property type="nucleotide sequence ID" value="XM_044463511.1"/>
</dbReference>
<dbReference type="Pfam" id="PF12274">
    <property type="entry name" value="DUF3615"/>
    <property type="match status" value="1"/>
</dbReference>